<evidence type="ECO:0000256" key="2">
    <source>
        <dbReference type="SAM" id="Phobius"/>
    </source>
</evidence>
<feature type="region of interest" description="Disordered" evidence="1">
    <location>
        <begin position="1"/>
        <end position="31"/>
    </location>
</feature>
<keyword evidence="2" id="KW-0812">Transmembrane</keyword>
<comment type="caution">
    <text evidence="3">The sequence shown here is derived from an EMBL/GenBank/DDBJ whole genome shotgun (WGS) entry which is preliminary data.</text>
</comment>
<name>A0A9K3CV85_9EUKA</name>
<dbReference type="Proteomes" id="UP000265618">
    <property type="component" value="Unassembled WGS sequence"/>
</dbReference>
<protein>
    <submittedName>
        <fullName evidence="3">Uncharacterized protein</fullName>
    </submittedName>
</protein>
<dbReference type="AlphaFoldDB" id="A0A9K3CV85"/>
<feature type="transmembrane region" description="Helical" evidence="2">
    <location>
        <begin position="169"/>
        <end position="187"/>
    </location>
</feature>
<gene>
    <name evidence="3" type="ORF">KIPB_004912</name>
</gene>
<evidence type="ECO:0000313" key="3">
    <source>
        <dbReference type="EMBL" id="GIQ83567.1"/>
    </source>
</evidence>
<proteinExistence type="predicted"/>
<evidence type="ECO:0000256" key="1">
    <source>
        <dbReference type="SAM" id="MobiDB-lite"/>
    </source>
</evidence>
<reference evidence="3 4" key="1">
    <citation type="journal article" date="2018" name="PLoS ONE">
        <title>The draft genome of Kipferlia bialata reveals reductive genome evolution in fornicate parasites.</title>
        <authorList>
            <person name="Tanifuji G."/>
            <person name="Takabayashi S."/>
            <person name="Kume K."/>
            <person name="Takagi M."/>
            <person name="Nakayama T."/>
            <person name="Kamikawa R."/>
            <person name="Inagaki Y."/>
            <person name="Hashimoto T."/>
        </authorList>
    </citation>
    <scope>NUCLEOTIDE SEQUENCE [LARGE SCALE GENOMIC DNA]</scope>
    <source>
        <strain evidence="3">NY0173</strain>
    </source>
</reference>
<dbReference type="EMBL" id="BDIP01001099">
    <property type="protein sequence ID" value="GIQ83567.1"/>
    <property type="molecule type" value="Genomic_DNA"/>
</dbReference>
<keyword evidence="2" id="KW-1133">Transmembrane helix</keyword>
<keyword evidence="4" id="KW-1185">Reference proteome</keyword>
<sequence>MSDHTPCDGAPSSETSDFDLNPVSPPAEPSDALVGMDVSKVPLDPLALRMLHMSMRIGRVFLVLACLAYAVCTVIAIQESVVDYWPDDALSKLGVPTDEPASSGWYNGGIIVLAGGLLIHHLPVFMWIQVRPPLPARPPREKAEGVMGMVKGVPGYVLPHKAEAVMWQIVSWCLLLDFVGLMGSGFLNDSYGWKHQKSVTVSAVAAILALLLMIPLTLHSRRTACFPLGTLGMLLLLELLGPNNVGLVPYAVYELGGIVGAVGVQVSAGYCCVEYPRGSIDVVPVASEDVKEEVVV</sequence>
<feature type="transmembrane region" description="Helical" evidence="2">
    <location>
        <begin position="199"/>
        <end position="218"/>
    </location>
</feature>
<organism evidence="3 4">
    <name type="scientific">Kipferlia bialata</name>
    <dbReference type="NCBI Taxonomy" id="797122"/>
    <lineage>
        <taxon>Eukaryota</taxon>
        <taxon>Metamonada</taxon>
        <taxon>Carpediemonas-like organisms</taxon>
        <taxon>Kipferlia</taxon>
    </lineage>
</organism>
<keyword evidence="2" id="KW-0472">Membrane</keyword>
<feature type="transmembrane region" description="Helical" evidence="2">
    <location>
        <begin position="57"/>
        <end position="77"/>
    </location>
</feature>
<accession>A0A9K3CV85</accession>
<evidence type="ECO:0000313" key="4">
    <source>
        <dbReference type="Proteomes" id="UP000265618"/>
    </source>
</evidence>